<proteinExistence type="predicted"/>
<reference evidence="1" key="1">
    <citation type="submission" date="2017-09" db="EMBL/GenBank/DDBJ databases">
        <title>Complete Genome Sequence of ansamitocin-producing Bacterium Actinosynnema pretiosum X47.</title>
        <authorList>
            <person name="Cao G."/>
            <person name="Zong G."/>
            <person name="Zhong C."/>
            <person name="Fu J."/>
        </authorList>
    </citation>
    <scope>NUCLEOTIDE SEQUENCE [LARGE SCALE GENOMIC DNA]</scope>
    <source>
        <strain evidence="1">X47</strain>
    </source>
</reference>
<dbReference type="AlphaFoldDB" id="A0A290ZBJ3"/>
<evidence type="ECO:0000313" key="2">
    <source>
        <dbReference type="Proteomes" id="UP000218505"/>
    </source>
</evidence>
<dbReference type="InterPro" id="IPR027417">
    <property type="entry name" value="P-loop_NTPase"/>
</dbReference>
<sequence length="435" mass="48458">MSGGALPWLAAAVLLPLVVNEFKDWWPWLAVRVVRWSARRLGDPQACARYEEEWVANLEEVPGKLSPLVAAFGYLAVVPRMRRTLREGPVPLNVCPDQMPENPSGFVGRLDELARLDEHLFQHAVKKPSKREIPALLVTGGVGTGKTALALRWAHLNLHRFPDGNLYADLGAQDITEPASAFTTLGRFLSSLGIRPAHIPGTLEERVAIYRALVARRRLLAVLDDVRSADQVRPLLLESSRSFVIAISRRQLTDFTELGDTHRLQVTPFDRDDAVELLRRIVGTVRVNEELDAARELARLCSYLPLALRIAGERGAVRRGTTLPQLNAELTAPLDLPERLGSVLDWVYRSLPTAAARLFRLLGTLPDEQLTVDDAVLLMACAEVEARRLLNVLAKAGLLEPIGRDALHIHPLLRAYAQNVLNEEEPDHRLRRPPK</sequence>
<dbReference type="KEGG" id="apre:CNX65_26295"/>
<dbReference type="Gene3D" id="3.40.50.300">
    <property type="entry name" value="P-loop containing nucleotide triphosphate hydrolases"/>
    <property type="match status" value="1"/>
</dbReference>
<dbReference type="PANTHER" id="PTHR22845:SF5">
    <property type="entry name" value="APOPTOTIC PROTEASE-ACTIVATING FACTOR 1"/>
    <property type="match status" value="1"/>
</dbReference>
<keyword evidence="2" id="KW-1185">Reference proteome</keyword>
<organism evidence="1 2">
    <name type="scientific">Actinosynnema pretiosum</name>
    <dbReference type="NCBI Taxonomy" id="42197"/>
    <lineage>
        <taxon>Bacteria</taxon>
        <taxon>Bacillati</taxon>
        <taxon>Actinomycetota</taxon>
        <taxon>Actinomycetes</taxon>
        <taxon>Pseudonocardiales</taxon>
        <taxon>Pseudonocardiaceae</taxon>
        <taxon>Actinosynnema</taxon>
    </lineage>
</organism>
<dbReference type="SUPFAM" id="SSF52540">
    <property type="entry name" value="P-loop containing nucleoside triphosphate hydrolases"/>
    <property type="match status" value="1"/>
</dbReference>
<dbReference type="GO" id="GO:0005829">
    <property type="term" value="C:cytosol"/>
    <property type="evidence" value="ECO:0007669"/>
    <property type="project" value="UniProtKB-ARBA"/>
</dbReference>
<dbReference type="GO" id="GO:0043531">
    <property type="term" value="F:ADP binding"/>
    <property type="evidence" value="ECO:0007669"/>
    <property type="project" value="InterPro"/>
</dbReference>
<gene>
    <name evidence="1" type="ORF">CNX65_26295</name>
</gene>
<name>A0A290ZBJ3_9PSEU</name>
<accession>A0A290ZBJ3</accession>
<dbReference type="PRINTS" id="PR00364">
    <property type="entry name" value="DISEASERSIST"/>
</dbReference>
<dbReference type="Proteomes" id="UP000218505">
    <property type="component" value="Chromosome"/>
</dbReference>
<dbReference type="EMBL" id="CP023445">
    <property type="protein sequence ID" value="ATE56349.1"/>
    <property type="molecule type" value="Genomic_DNA"/>
</dbReference>
<protein>
    <submittedName>
        <fullName evidence="1">Uncharacterized protein</fullName>
    </submittedName>
</protein>
<dbReference type="PANTHER" id="PTHR22845">
    <property type="entry name" value="APOPTOTIC PROTEASE-ACTIVATING FACTOR 1"/>
    <property type="match status" value="1"/>
</dbReference>
<evidence type="ECO:0000313" key="1">
    <source>
        <dbReference type="EMBL" id="ATE56349.1"/>
    </source>
</evidence>